<organism evidence="2 3">
    <name type="scientific">Cymbomonas tetramitiformis</name>
    <dbReference type="NCBI Taxonomy" id="36881"/>
    <lineage>
        <taxon>Eukaryota</taxon>
        <taxon>Viridiplantae</taxon>
        <taxon>Chlorophyta</taxon>
        <taxon>Pyramimonadophyceae</taxon>
        <taxon>Pyramimonadales</taxon>
        <taxon>Pyramimonadaceae</taxon>
        <taxon>Cymbomonas</taxon>
    </lineage>
</organism>
<protein>
    <submittedName>
        <fullName evidence="2">Uncharacterized protein</fullName>
    </submittedName>
</protein>
<evidence type="ECO:0000256" key="1">
    <source>
        <dbReference type="SAM" id="MobiDB-lite"/>
    </source>
</evidence>
<feature type="region of interest" description="Disordered" evidence="1">
    <location>
        <begin position="116"/>
        <end position="167"/>
    </location>
</feature>
<accession>A0AAE0F3E4</accession>
<name>A0AAE0F3E4_9CHLO</name>
<dbReference type="AlphaFoldDB" id="A0AAE0F3E4"/>
<dbReference type="Proteomes" id="UP001190700">
    <property type="component" value="Unassembled WGS sequence"/>
</dbReference>
<reference evidence="2 3" key="1">
    <citation type="journal article" date="2015" name="Genome Biol. Evol.">
        <title>Comparative Genomics of a Bacterivorous Green Alga Reveals Evolutionary Causalities and Consequences of Phago-Mixotrophic Mode of Nutrition.</title>
        <authorList>
            <person name="Burns J.A."/>
            <person name="Paasch A."/>
            <person name="Narechania A."/>
            <person name="Kim E."/>
        </authorList>
    </citation>
    <scope>NUCLEOTIDE SEQUENCE [LARGE SCALE GENOMIC DNA]</scope>
    <source>
        <strain evidence="2 3">PLY_AMNH</strain>
    </source>
</reference>
<evidence type="ECO:0000313" key="2">
    <source>
        <dbReference type="EMBL" id="KAK3249922.1"/>
    </source>
</evidence>
<feature type="compositionally biased region" description="Polar residues" evidence="1">
    <location>
        <begin position="138"/>
        <end position="148"/>
    </location>
</feature>
<sequence length="424" mass="46194">MNAFIEKMAPANQTVFRQKVAEITNQHVMEVTENSDRLPPSAEPTTGTQLEPHANPSGSVALNPAPAWPVDPTGRDAGTQLEPPANPYGSFDPNLLFELGDEMPWYLYLAPPGPVAPTERDAELSGTQRASGPPAASTGRTTDGSEGTSPFIDDANESSDVEPPERTSITSARCFLNVNIRVRSLPTSNVTALQSGDNIRHTGVHPSRCFGGSDATGSESNAGLFWIHDEPANPGDLISFYPLIQDMPDGRYTTHMKNPNSVYKVTVPWVRDGRNFYGDIDNAVSPDTSFKKYCDDKRITLEPNISVKNVFCDAPYVNEAYLIIDKACKPQEETAFSVDGALIEYTDLLERTRADECVGLTPNCEFFHVYKYQCESLAETVTLYPPLFDPIANQGMSTSSGVPRDDPTEVTSGPEEAPVVDVSH</sequence>
<evidence type="ECO:0000313" key="3">
    <source>
        <dbReference type="Proteomes" id="UP001190700"/>
    </source>
</evidence>
<dbReference type="EMBL" id="LGRX02027021">
    <property type="protein sequence ID" value="KAK3249922.1"/>
    <property type="molecule type" value="Genomic_DNA"/>
</dbReference>
<gene>
    <name evidence="2" type="ORF">CYMTET_40670</name>
</gene>
<comment type="caution">
    <text evidence="2">The sequence shown here is derived from an EMBL/GenBank/DDBJ whole genome shotgun (WGS) entry which is preliminary data.</text>
</comment>
<keyword evidence="3" id="KW-1185">Reference proteome</keyword>
<proteinExistence type="predicted"/>
<feature type="region of interest" description="Disordered" evidence="1">
    <location>
        <begin position="395"/>
        <end position="424"/>
    </location>
</feature>
<feature type="region of interest" description="Disordered" evidence="1">
    <location>
        <begin position="33"/>
        <end position="67"/>
    </location>
</feature>